<gene>
    <name evidence="2" type="ORF">JJE72_06120</name>
</gene>
<comment type="caution">
    <text evidence="2">The sequence shown here is derived from an EMBL/GenBank/DDBJ whole genome shotgun (WGS) entry which is preliminary data.</text>
</comment>
<name>A0ABS1K1A7_9MICC</name>
<evidence type="ECO:0000313" key="2">
    <source>
        <dbReference type="EMBL" id="MBL0705082.1"/>
    </source>
</evidence>
<dbReference type="Pfam" id="PF12728">
    <property type="entry name" value="HTH_17"/>
    <property type="match status" value="1"/>
</dbReference>
<keyword evidence="3" id="KW-1185">Reference proteome</keyword>
<evidence type="ECO:0000313" key="3">
    <source>
        <dbReference type="Proteomes" id="UP000639051"/>
    </source>
</evidence>
<feature type="domain" description="Helix-turn-helix" evidence="1">
    <location>
        <begin position="6"/>
        <end position="57"/>
    </location>
</feature>
<dbReference type="SUPFAM" id="SSF46955">
    <property type="entry name" value="Putative DNA-binding domain"/>
    <property type="match status" value="1"/>
</dbReference>
<sequence>MTEPRFLSISDVAQELAVGEPAVRSLIRSGALPAIQIGGRGLWRIERTRLEEWIKARYEESLVEAREIEDSAP</sequence>
<dbReference type="RefSeq" id="WP_189695295.1">
    <property type="nucleotide sequence ID" value="NZ_BNCM01000022.1"/>
</dbReference>
<reference evidence="2 3" key="1">
    <citation type="submission" date="2021-01" db="EMBL/GenBank/DDBJ databases">
        <title>Genome public.</title>
        <authorList>
            <person name="Liu C."/>
            <person name="Sun Q."/>
        </authorList>
    </citation>
    <scope>NUCLEOTIDE SEQUENCE [LARGE SCALE GENOMIC DNA]</scope>
    <source>
        <strain evidence="2 3">JC656</strain>
    </source>
</reference>
<proteinExistence type="predicted"/>
<dbReference type="NCBIfam" id="TIGR01764">
    <property type="entry name" value="excise"/>
    <property type="match status" value="1"/>
</dbReference>
<accession>A0ABS1K1A7</accession>
<protein>
    <submittedName>
        <fullName evidence="2">Helix-turn-helix domain-containing protein</fullName>
    </submittedName>
</protein>
<dbReference type="Proteomes" id="UP000639051">
    <property type="component" value="Unassembled WGS sequence"/>
</dbReference>
<dbReference type="EMBL" id="JAERRC010000018">
    <property type="protein sequence ID" value="MBL0705082.1"/>
    <property type="molecule type" value="Genomic_DNA"/>
</dbReference>
<dbReference type="InterPro" id="IPR010093">
    <property type="entry name" value="SinI_DNA-bd"/>
</dbReference>
<dbReference type="InterPro" id="IPR041657">
    <property type="entry name" value="HTH_17"/>
</dbReference>
<dbReference type="InterPro" id="IPR009061">
    <property type="entry name" value="DNA-bd_dom_put_sf"/>
</dbReference>
<organism evidence="2 3">
    <name type="scientific">Sinomonas cellulolyticus</name>
    <dbReference type="NCBI Taxonomy" id="2801916"/>
    <lineage>
        <taxon>Bacteria</taxon>
        <taxon>Bacillati</taxon>
        <taxon>Actinomycetota</taxon>
        <taxon>Actinomycetes</taxon>
        <taxon>Micrococcales</taxon>
        <taxon>Micrococcaceae</taxon>
        <taxon>Sinomonas</taxon>
    </lineage>
</organism>
<evidence type="ECO:0000259" key="1">
    <source>
        <dbReference type="Pfam" id="PF12728"/>
    </source>
</evidence>